<keyword evidence="2" id="KW-0812">Transmembrane</keyword>
<dbReference type="AlphaFoldDB" id="A0A1F6C1W1"/>
<feature type="domain" description="DUF8128" evidence="3">
    <location>
        <begin position="66"/>
        <end position="400"/>
    </location>
</feature>
<dbReference type="EMBL" id="MFKM01000028">
    <property type="protein sequence ID" value="OGG43012.1"/>
    <property type="molecule type" value="Genomic_DNA"/>
</dbReference>
<proteinExistence type="predicted"/>
<gene>
    <name evidence="4" type="ORF">A3G50_02310</name>
</gene>
<dbReference type="InterPro" id="IPR058441">
    <property type="entry name" value="DUF8128"/>
</dbReference>
<comment type="caution">
    <text evidence="4">The sequence shown here is derived from an EMBL/GenBank/DDBJ whole genome shotgun (WGS) entry which is preliminary data.</text>
</comment>
<keyword evidence="2" id="KW-0472">Membrane</keyword>
<evidence type="ECO:0000259" key="3">
    <source>
        <dbReference type="Pfam" id="PF26449"/>
    </source>
</evidence>
<evidence type="ECO:0000256" key="2">
    <source>
        <dbReference type="SAM" id="Phobius"/>
    </source>
</evidence>
<dbReference type="Pfam" id="PF26449">
    <property type="entry name" value="DUF8128"/>
    <property type="match status" value="1"/>
</dbReference>
<organism evidence="4 5">
    <name type="scientific">Candidatus Jorgensenbacteria bacterium RIFCSPLOWO2_12_FULL_42_11</name>
    <dbReference type="NCBI Taxonomy" id="1798473"/>
    <lineage>
        <taxon>Bacteria</taxon>
        <taxon>Candidatus Joergenseniibacteriota</taxon>
    </lineage>
</organism>
<feature type="transmembrane region" description="Helical" evidence="2">
    <location>
        <begin position="12"/>
        <end position="38"/>
    </location>
</feature>
<dbReference type="Proteomes" id="UP000176633">
    <property type="component" value="Unassembled WGS sequence"/>
</dbReference>
<sequence>MAIEVFNGILQIIFRILAASWWAILPLILLPVFLDFWLMAIRFKYILKIKWVLLEIKIPREILKTPKAMELVFAAVYSMHDSKKFVDIWWKGEVQFWATFEMTGHAGGIRFYARIPAQFRNMIESAIYSQYPDIEIVEAEDYVDLLPAVLPNNIYDLWGNNFILAKPNAYPIQTYPFFEDITKEKRLDPLAVIMEALSKTKEDEMSWLQLLVRPVDNSWKKEGEELVSKLIGRKTKKERTVLEDLGVFLGNLIKAPFTPPVWPDDEQKEGPATNLGSLTPGERDVVAAVENKISKLGFESILRFVYIDKADAFTKSNVSSVFGAMRQFTTQHLNGFKFHSPTTTKADPPFKARKNYLRKRRIYDSYRWRFFPFFLKNNKLPILNTEELATIYHFPTTFVEAPTLKHLDSKRGEPPAELPII</sequence>
<protein>
    <recommendedName>
        <fullName evidence="3">DUF8128 domain-containing protein</fullName>
    </recommendedName>
</protein>
<feature type="region of interest" description="Disordered" evidence="1">
    <location>
        <begin position="260"/>
        <end position="279"/>
    </location>
</feature>
<evidence type="ECO:0000313" key="4">
    <source>
        <dbReference type="EMBL" id="OGG43012.1"/>
    </source>
</evidence>
<keyword evidence="2" id="KW-1133">Transmembrane helix</keyword>
<reference evidence="4 5" key="1">
    <citation type="journal article" date="2016" name="Nat. Commun.">
        <title>Thousands of microbial genomes shed light on interconnected biogeochemical processes in an aquifer system.</title>
        <authorList>
            <person name="Anantharaman K."/>
            <person name="Brown C.T."/>
            <person name="Hug L.A."/>
            <person name="Sharon I."/>
            <person name="Castelle C.J."/>
            <person name="Probst A.J."/>
            <person name="Thomas B.C."/>
            <person name="Singh A."/>
            <person name="Wilkins M.J."/>
            <person name="Karaoz U."/>
            <person name="Brodie E.L."/>
            <person name="Williams K.H."/>
            <person name="Hubbard S.S."/>
            <person name="Banfield J.F."/>
        </authorList>
    </citation>
    <scope>NUCLEOTIDE SEQUENCE [LARGE SCALE GENOMIC DNA]</scope>
</reference>
<name>A0A1F6C1W1_9BACT</name>
<evidence type="ECO:0000313" key="5">
    <source>
        <dbReference type="Proteomes" id="UP000176633"/>
    </source>
</evidence>
<accession>A0A1F6C1W1</accession>
<evidence type="ECO:0000256" key="1">
    <source>
        <dbReference type="SAM" id="MobiDB-lite"/>
    </source>
</evidence>
<dbReference type="STRING" id="1798473.A3G50_02310"/>